<dbReference type="InterPro" id="IPR025110">
    <property type="entry name" value="AMP-bd_C"/>
</dbReference>
<dbReference type="Pfam" id="PF00501">
    <property type="entry name" value="AMP-binding"/>
    <property type="match status" value="1"/>
</dbReference>
<dbReference type="PANTHER" id="PTHR43201">
    <property type="entry name" value="ACYL-COA SYNTHETASE"/>
    <property type="match status" value="1"/>
</dbReference>
<name>A0A6P0HL31_9ACTN</name>
<evidence type="ECO:0000313" key="5">
    <source>
        <dbReference type="Proteomes" id="UP000468687"/>
    </source>
</evidence>
<dbReference type="InterPro" id="IPR000873">
    <property type="entry name" value="AMP-dep_synth/lig_dom"/>
</dbReference>
<comment type="caution">
    <text evidence="4">The sequence shown here is derived from an EMBL/GenBank/DDBJ whole genome shotgun (WGS) entry which is preliminary data.</text>
</comment>
<proteinExistence type="inferred from homology"/>
<dbReference type="InterPro" id="IPR042099">
    <property type="entry name" value="ANL_N_sf"/>
</dbReference>
<dbReference type="RefSeq" id="WP_163772500.1">
    <property type="nucleotide sequence ID" value="NZ_JAAGXA010000007.1"/>
</dbReference>
<dbReference type="InterPro" id="IPR045851">
    <property type="entry name" value="AMP-bd_C_sf"/>
</dbReference>
<dbReference type="GO" id="GO:0031956">
    <property type="term" value="F:medium-chain fatty acid-CoA ligase activity"/>
    <property type="evidence" value="ECO:0007669"/>
    <property type="project" value="TreeGrafter"/>
</dbReference>
<dbReference type="Gene3D" id="3.40.50.12780">
    <property type="entry name" value="N-terminal domain of ligase-like"/>
    <property type="match status" value="1"/>
</dbReference>
<dbReference type="Gene3D" id="3.30.300.30">
    <property type="match status" value="1"/>
</dbReference>
<dbReference type="Proteomes" id="UP000468687">
    <property type="component" value="Unassembled WGS sequence"/>
</dbReference>
<dbReference type="InterPro" id="IPR020845">
    <property type="entry name" value="AMP-binding_CS"/>
</dbReference>
<dbReference type="GO" id="GO:0006631">
    <property type="term" value="P:fatty acid metabolic process"/>
    <property type="evidence" value="ECO:0007669"/>
    <property type="project" value="TreeGrafter"/>
</dbReference>
<evidence type="ECO:0000256" key="1">
    <source>
        <dbReference type="ARBA" id="ARBA00006432"/>
    </source>
</evidence>
<organism evidence="4 5">
    <name type="scientific">Nocardioides zeae</name>
    <dbReference type="NCBI Taxonomy" id="1457234"/>
    <lineage>
        <taxon>Bacteria</taxon>
        <taxon>Bacillati</taxon>
        <taxon>Actinomycetota</taxon>
        <taxon>Actinomycetes</taxon>
        <taxon>Propionibacteriales</taxon>
        <taxon>Nocardioidaceae</taxon>
        <taxon>Nocardioides</taxon>
    </lineage>
</organism>
<dbReference type="SUPFAM" id="SSF56801">
    <property type="entry name" value="Acetyl-CoA synthetase-like"/>
    <property type="match status" value="1"/>
</dbReference>
<comment type="similarity">
    <text evidence="1">Belongs to the ATP-dependent AMP-binding enzyme family.</text>
</comment>
<dbReference type="EMBL" id="JAAGXA010000007">
    <property type="protein sequence ID" value="NEN78964.1"/>
    <property type="molecule type" value="Genomic_DNA"/>
</dbReference>
<sequence>MTDLLPGLTGGAHATTQVRIGTTTWTYDELLGAAAAAGPGLAPYRRVAVHATPSATTVLAVVAAVLAGAEVVPVPPDAGRSELAHLLADSGAEAWVGPVPADRASGLPTVRLDPDARAPYEPLGVPADATAMVVYTSGTTGLPKGVVLSRRAVAAGLDALAGAWGWDSRDTLAHGLPLFHVHGLVLGVLGALRLGCGLRHVGKPTPAAYADAVRHGATVLFGVPTVWSRIAASPDDADALRPARLLVSGSAPLPAPLHDRLRELTGHGVVERYGMSETLVTLATRADAEPRAGWVGVPVAGVETRLRDEDGRPVPHDGDAVGQLEVRGPSLLDGYLGRPDADADAWTADGWFRTGDVAVVDPDGWHRIVGRASVDLIKSGGYRIGAGEVETVLLGHPAVVEVAVVGVPDPDLGQRVVAHVVLRDGYAAGDALAAELVAHVGTELNAHKRPREVRFVAGLPRTALGKVQKAALSAG</sequence>
<evidence type="ECO:0000259" key="3">
    <source>
        <dbReference type="Pfam" id="PF13193"/>
    </source>
</evidence>
<dbReference type="PROSITE" id="PS00455">
    <property type="entry name" value="AMP_BINDING"/>
    <property type="match status" value="1"/>
</dbReference>
<gene>
    <name evidence="4" type="ORF">G3T38_11825</name>
</gene>
<evidence type="ECO:0000313" key="4">
    <source>
        <dbReference type="EMBL" id="NEN78964.1"/>
    </source>
</evidence>
<dbReference type="AlphaFoldDB" id="A0A6P0HL31"/>
<dbReference type="NCBIfam" id="NF005858">
    <property type="entry name" value="PRK07787.1"/>
    <property type="match status" value="1"/>
</dbReference>
<protein>
    <submittedName>
        <fullName evidence="4">AMP-binding protein</fullName>
    </submittedName>
</protein>
<dbReference type="Pfam" id="PF13193">
    <property type="entry name" value="AMP-binding_C"/>
    <property type="match status" value="1"/>
</dbReference>
<keyword evidence="5" id="KW-1185">Reference proteome</keyword>
<reference evidence="4 5" key="1">
    <citation type="journal article" date="2014" name="Int. J. Syst. Evol. Microbiol.">
        <title>Nocardioides zeae sp. nov., isolated from the stem of Zea mays.</title>
        <authorList>
            <person name="Glaeser S.P."/>
            <person name="McInroy J.A."/>
            <person name="Busse H.J."/>
            <person name="Kampfer P."/>
        </authorList>
    </citation>
    <scope>NUCLEOTIDE SEQUENCE [LARGE SCALE GENOMIC DNA]</scope>
    <source>
        <strain evidence="4 5">JCM 30728</strain>
    </source>
</reference>
<feature type="domain" description="AMP-dependent synthetase/ligase" evidence="2">
    <location>
        <begin position="21"/>
        <end position="336"/>
    </location>
</feature>
<feature type="domain" description="AMP-binding enzyme C-terminal" evidence="3">
    <location>
        <begin position="388"/>
        <end position="466"/>
    </location>
</feature>
<evidence type="ECO:0000259" key="2">
    <source>
        <dbReference type="Pfam" id="PF00501"/>
    </source>
</evidence>
<accession>A0A6P0HL31</accession>
<dbReference type="PANTHER" id="PTHR43201:SF8">
    <property type="entry name" value="ACYL-COA SYNTHETASE FAMILY MEMBER 3"/>
    <property type="match status" value="1"/>
</dbReference>